<comment type="cofactor">
    <cofactor evidence="12">
        <name>heme b</name>
        <dbReference type="ChEBI" id="CHEBI:60344"/>
    </cofactor>
    <text evidence="12">Binds 1 heme b (iron(II)-protoporphyrin IX) group per subunit.</text>
</comment>
<dbReference type="EMBL" id="BQKI01000005">
    <property type="protein sequence ID" value="GJM94517.1"/>
    <property type="molecule type" value="Genomic_DNA"/>
</dbReference>
<dbReference type="PANTHER" id="PTHR31235">
    <property type="entry name" value="PEROXIDASE 25-RELATED"/>
    <property type="match status" value="1"/>
</dbReference>
<feature type="binding site" evidence="12">
    <location>
        <position position="82"/>
    </location>
    <ligand>
        <name>Ca(2+)</name>
        <dbReference type="ChEBI" id="CHEBI:29108"/>
        <label>1</label>
    </ligand>
</feature>
<feature type="chain" id="PRO_5043853851" description="Plant heme peroxidase family profile domain-containing protein" evidence="14">
    <location>
        <begin position="34"/>
        <end position="265"/>
    </location>
</feature>
<keyword evidence="14" id="KW-0732">Signal</keyword>
<comment type="cofactor">
    <cofactor evidence="12">
        <name>Ca(2+)</name>
        <dbReference type="ChEBI" id="CHEBI:29108"/>
    </cofactor>
    <text evidence="12">Binds 2 calcium ions per subunit.</text>
</comment>
<evidence type="ECO:0000256" key="6">
    <source>
        <dbReference type="ARBA" id="ARBA00022723"/>
    </source>
</evidence>
<feature type="domain" description="Plant heme peroxidase family profile" evidence="15">
    <location>
        <begin position="35"/>
        <end position="265"/>
    </location>
</feature>
<dbReference type="PRINTS" id="PR00458">
    <property type="entry name" value="PEROXIDASE"/>
</dbReference>
<keyword evidence="4" id="KW-0575">Peroxidase</keyword>
<evidence type="ECO:0000256" key="8">
    <source>
        <dbReference type="ARBA" id="ARBA00023002"/>
    </source>
</evidence>
<feature type="binding site" evidence="12">
    <location>
        <position position="86"/>
    </location>
    <ligand>
        <name>Ca(2+)</name>
        <dbReference type="ChEBI" id="CHEBI:29108"/>
        <label>1</label>
    </ligand>
</feature>
<dbReference type="Pfam" id="PF00141">
    <property type="entry name" value="peroxidase"/>
    <property type="match status" value="1"/>
</dbReference>
<dbReference type="SUPFAM" id="SSF48113">
    <property type="entry name" value="Heme-dependent peroxidases"/>
    <property type="match status" value="1"/>
</dbReference>
<dbReference type="InterPro" id="IPR010255">
    <property type="entry name" value="Haem_peroxidase_sf"/>
</dbReference>
<evidence type="ECO:0000256" key="4">
    <source>
        <dbReference type="ARBA" id="ARBA00022559"/>
    </source>
</evidence>
<dbReference type="GO" id="GO:0140825">
    <property type="term" value="F:lactoperoxidase activity"/>
    <property type="evidence" value="ECO:0007669"/>
    <property type="project" value="UniProtKB-EC"/>
</dbReference>
<evidence type="ECO:0000256" key="12">
    <source>
        <dbReference type="PIRSR" id="PIRSR600823-3"/>
    </source>
</evidence>
<dbReference type="GO" id="GO:0020037">
    <property type="term" value="F:heme binding"/>
    <property type="evidence" value="ECO:0007669"/>
    <property type="project" value="InterPro"/>
</dbReference>
<dbReference type="AlphaFoldDB" id="A0AAV5C8W6"/>
<dbReference type="Gene3D" id="1.10.420.10">
    <property type="entry name" value="Peroxidase, domain 2"/>
    <property type="match status" value="1"/>
</dbReference>
<dbReference type="InterPro" id="IPR019793">
    <property type="entry name" value="Peroxidases_heam-ligand_BS"/>
</dbReference>
<keyword evidence="6 12" id="KW-0479">Metal-binding</keyword>
<feature type="binding site" evidence="11">
    <location>
        <position position="174"/>
    </location>
    <ligand>
        <name>substrate</name>
    </ligand>
</feature>
<gene>
    <name evidence="16" type="primary">ga11166</name>
    <name evidence="16" type="ORF">PR202_ga11166</name>
</gene>
<evidence type="ECO:0000313" key="17">
    <source>
        <dbReference type="Proteomes" id="UP001054889"/>
    </source>
</evidence>
<evidence type="ECO:0000256" key="1">
    <source>
        <dbReference type="ARBA" id="ARBA00000189"/>
    </source>
</evidence>
<evidence type="ECO:0000259" key="15">
    <source>
        <dbReference type="PROSITE" id="PS50873"/>
    </source>
</evidence>
<dbReference type="InterPro" id="IPR002016">
    <property type="entry name" value="Haem_peroxidase"/>
</dbReference>
<keyword evidence="9 12" id="KW-0408">Iron</keyword>
<keyword evidence="8" id="KW-0560">Oxidoreductase</keyword>
<dbReference type="Gene3D" id="1.10.520.10">
    <property type="match status" value="1"/>
</dbReference>
<feature type="binding site" evidence="12">
    <location>
        <position position="77"/>
    </location>
    <ligand>
        <name>Ca(2+)</name>
        <dbReference type="ChEBI" id="CHEBI:29108"/>
        <label>1</label>
    </ligand>
</feature>
<dbReference type="InterPro" id="IPR000823">
    <property type="entry name" value="Peroxidase_pln"/>
</dbReference>
<keyword evidence="5" id="KW-0349">Heme</keyword>
<proteinExistence type="inferred from homology"/>
<keyword evidence="10" id="KW-0376">Hydrogen peroxide</keyword>
<keyword evidence="7 12" id="KW-0106">Calcium</keyword>
<dbReference type="GO" id="GO:0005576">
    <property type="term" value="C:extracellular region"/>
    <property type="evidence" value="ECO:0007669"/>
    <property type="project" value="UniProtKB-SubCell"/>
</dbReference>
<accession>A0AAV5C8W6</accession>
<reference evidence="16" key="2">
    <citation type="submission" date="2021-12" db="EMBL/GenBank/DDBJ databases">
        <title>Resequencing data analysis of finger millet.</title>
        <authorList>
            <person name="Hatakeyama M."/>
            <person name="Aluri S."/>
            <person name="Balachadran M.T."/>
            <person name="Sivarajan S.R."/>
            <person name="Poveda L."/>
            <person name="Shimizu-Inatsugi R."/>
            <person name="Schlapbach R."/>
            <person name="Sreeman S.M."/>
            <person name="Shimizu K.K."/>
        </authorList>
    </citation>
    <scope>NUCLEOTIDE SEQUENCE</scope>
</reference>
<protein>
    <recommendedName>
        <fullName evidence="15">Plant heme peroxidase family profile domain-containing protein</fullName>
    </recommendedName>
</protein>
<keyword evidence="17" id="KW-1185">Reference proteome</keyword>
<dbReference type="PROSITE" id="PS50873">
    <property type="entry name" value="PEROXIDASE_4"/>
    <property type="match status" value="1"/>
</dbReference>
<comment type="similarity">
    <text evidence="3">Belongs to the peroxidase family. Ascorbate peroxidase subfamily.</text>
</comment>
<comment type="caution">
    <text evidence="16">The sequence shown here is derived from an EMBL/GenBank/DDBJ whole genome shotgun (WGS) entry which is preliminary data.</text>
</comment>
<dbReference type="GO" id="GO:0006979">
    <property type="term" value="P:response to oxidative stress"/>
    <property type="evidence" value="ECO:0007669"/>
    <property type="project" value="InterPro"/>
</dbReference>
<evidence type="ECO:0000313" key="16">
    <source>
        <dbReference type="EMBL" id="GJM94517.1"/>
    </source>
</evidence>
<comment type="catalytic activity">
    <reaction evidence="1">
        <text>2 a phenolic donor + H2O2 = 2 a phenolic radical donor + 2 H2O</text>
        <dbReference type="Rhea" id="RHEA:56136"/>
        <dbReference type="ChEBI" id="CHEBI:15377"/>
        <dbReference type="ChEBI" id="CHEBI:16240"/>
        <dbReference type="ChEBI" id="CHEBI:139520"/>
        <dbReference type="ChEBI" id="CHEBI:139521"/>
        <dbReference type="EC" id="1.11.1.7"/>
    </reaction>
</comment>
<evidence type="ECO:0000256" key="13">
    <source>
        <dbReference type="PIRSR" id="PIRSR600823-5"/>
    </source>
</evidence>
<dbReference type="PROSITE" id="PS00435">
    <property type="entry name" value="PEROXIDASE_1"/>
    <property type="match status" value="1"/>
</dbReference>
<feature type="signal peptide" evidence="14">
    <location>
        <begin position="1"/>
        <end position="33"/>
    </location>
</feature>
<evidence type="ECO:0000256" key="10">
    <source>
        <dbReference type="ARBA" id="ARBA00023324"/>
    </source>
</evidence>
<evidence type="ECO:0000256" key="9">
    <source>
        <dbReference type="ARBA" id="ARBA00023004"/>
    </source>
</evidence>
<dbReference type="Proteomes" id="UP001054889">
    <property type="component" value="Unassembled WGS sequence"/>
</dbReference>
<sequence length="265" mass="29585">MMKQMVMVRPLTIMENVLILMLVASALSGMAVAEPLRYDFYKSSCPKAEQVVRRITGEIIFNDTSMGAAFLMMFFFDCFQQGCDASLLLDEQKETDSVTEKSWMATYLPTYDAMNEIKTAMEAICPGVVSCVDIIALAARDATTISGSFSFPMPTGRRDALVSITYYDYTHIIPVPYMEVQELIKSFAARGLDIDDLVVLSGAHSFGISYCRAVKDRLYPTMNDTYAAMVKEACSTDHEWNKLNNNLVTNPDVLSNQYYSNILSG</sequence>
<organism evidence="16 17">
    <name type="scientific">Eleusine coracana subsp. coracana</name>
    <dbReference type="NCBI Taxonomy" id="191504"/>
    <lineage>
        <taxon>Eukaryota</taxon>
        <taxon>Viridiplantae</taxon>
        <taxon>Streptophyta</taxon>
        <taxon>Embryophyta</taxon>
        <taxon>Tracheophyta</taxon>
        <taxon>Spermatophyta</taxon>
        <taxon>Magnoliopsida</taxon>
        <taxon>Liliopsida</taxon>
        <taxon>Poales</taxon>
        <taxon>Poaceae</taxon>
        <taxon>PACMAD clade</taxon>
        <taxon>Chloridoideae</taxon>
        <taxon>Cynodonteae</taxon>
        <taxon>Eleusininae</taxon>
        <taxon>Eleusine</taxon>
    </lineage>
</organism>
<feature type="disulfide bond" evidence="13">
    <location>
        <begin position="78"/>
        <end position="83"/>
    </location>
</feature>
<evidence type="ECO:0000256" key="7">
    <source>
        <dbReference type="ARBA" id="ARBA00022837"/>
    </source>
</evidence>
<dbReference type="PRINTS" id="PR00461">
    <property type="entry name" value="PLPEROXIDASE"/>
</dbReference>
<evidence type="ECO:0000256" key="11">
    <source>
        <dbReference type="PIRSR" id="PIRSR600823-2"/>
    </source>
</evidence>
<reference evidence="16" key="1">
    <citation type="journal article" date="2018" name="DNA Res.">
        <title>Multiple hybrid de novo genome assembly of finger millet, an orphan allotetraploid crop.</title>
        <authorList>
            <person name="Hatakeyama M."/>
            <person name="Aluri S."/>
            <person name="Balachadran M.T."/>
            <person name="Sivarajan S.R."/>
            <person name="Patrignani A."/>
            <person name="Gruter S."/>
            <person name="Poveda L."/>
            <person name="Shimizu-Inatsugi R."/>
            <person name="Baeten J."/>
            <person name="Francoijs K.J."/>
            <person name="Nataraja K.N."/>
            <person name="Reddy Y.A.N."/>
            <person name="Phadnis S."/>
            <person name="Ravikumar R.L."/>
            <person name="Schlapbach R."/>
            <person name="Sreeman S.M."/>
            <person name="Shimizu K.K."/>
        </authorList>
    </citation>
    <scope>NUCLEOTIDE SEQUENCE</scope>
</reference>
<feature type="binding site" evidence="12">
    <location>
        <position position="84"/>
    </location>
    <ligand>
        <name>Ca(2+)</name>
        <dbReference type="ChEBI" id="CHEBI:29108"/>
        <label>1</label>
    </ligand>
</feature>
<dbReference type="GO" id="GO:0046872">
    <property type="term" value="F:metal ion binding"/>
    <property type="evidence" value="ECO:0007669"/>
    <property type="project" value="UniProtKB-KW"/>
</dbReference>
<comment type="subcellular location">
    <subcellularLocation>
        <location evidence="2">Secreted</location>
    </subcellularLocation>
</comment>
<evidence type="ECO:0000256" key="5">
    <source>
        <dbReference type="ARBA" id="ARBA00022617"/>
    </source>
</evidence>
<evidence type="ECO:0000256" key="2">
    <source>
        <dbReference type="ARBA" id="ARBA00004613"/>
    </source>
</evidence>
<evidence type="ECO:0000256" key="14">
    <source>
        <dbReference type="SAM" id="SignalP"/>
    </source>
</evidence>
<feature type="disulfide bond" evidence="13">
    <location>
        <begin position="45"/>
        <end position="125"/>
    </location>
</feature>
<dbReference type="GO" id="GO:0042744">
    <property type="term" value="P:hydrogen peroxide catabolic process"/>
    <property type="evidence" value="ECO:0007669"/>
    <property type="project" value="UniProtKB-KW"/>
</dbReference>
<name>A0AAV5C8W6_ELECO</name>
<feature type="binding site" description="axial binding residue" evidence="12">
    <location>
        <position position="204"/>
    </location>
    <ligand>
        <name>heme b</name>
        <dbReference type="ChEBI" id="CHEBI:60344"/>
    </ligand>
    <ligandPart>
        <name>Fe</name>
        <dbReference type="ChEBI" id="CHEBI:18248"/>
    </ligandPart>
</feature>
<evidence type="ECO:0000256" key="3">
    <source>
        <dbReference type="ARBA" id="ARBA00006873"/>
    </source>
</evidence>
<feature type="disulfide bond" evidence="13">
    <location>
        <begin position="211"/>
        <end position="234"/>
    </location>
</feature>
<keyword evidence="13" id="KW-1015">Disulfide bond</keyword>